<feature type="compositionally biased region" description="Basic and acidic residues" evidence="5">
    <location>
        <begin position="378"/>
        <end position="391"/>
    </location>
</feature>
<sequence length="594" mass="67870">MATRSPLKEADANLKHRILSVNDRNGESTTNITCEESNGTKKRALERLDLQDRKKVKAERARSIEGAVKVARTTGLKNTESKVTPNELLEWQNNWKKIIKRESRIYFDIADDADFNKHLKSLDKKKELLKRGFLSLGAQITQFFDCNVTIVITRRSLEALNMMNSSDVLARAKKSYMKIWGYEKAARFLKNLDVDLDLLERNNATPLATPTLSNLLQNEKLYGPTDRDPRSRREDVHYFKYAHVYMYDLWQMWAPIITLEWKPQELTDVKKLPYPVLKMGTFGRCPFIGDNSCDESSYKRVVKRYSRDKANKPYALKLRRLYQDYATPCESSDHLKFIPHTCLSSKQCYEKLKLKFEQSNSQKNMGNCSKDSVDFKATEKTTSNKEEHEKPQLQPENEVSQVIDTPEQNNLPELTKIASLTRQETEDFPDDLCNNKKKSRIPQEIKASGVHQSNDVATSFGNGLGPTTASVTNKNIKTLNRLVVDRKLGSKTSNPVHALTIRSLGAVGSDGQMPAPKACNSKEAVLEPATKKKTDNVPITRRDTTKNAGYCENCRVKYESLEEHVLSERHQSFAQNPLNFEAIDSLIEKLKFQF</sequence>
<dbReference type="GO" id="GO:0003676">
    <property type="term" value="F:nucleic acid binding"/>
    <property type="evidence" value="ECO:0007669"/>
    <property type="project" value="InterPro"/>
</dbReference>
<dbReference type="PANTHER" id="PTHR15375:SF26">
    <property type="entry name" value="PROTEIN CHIFFON"/>
    <property type="match status" value="1"/>
</dbReference>
<dbReference type="InterPro" id="IPR006572">
    <property type="entry name" value="Znf_DBF"/>
</dbReference>
<dbReference type="InterPro" id="IPR013939">
    <property type="entry name" value="Regulatory_Dfp1/Him1"/>
</dbReference>
<dbReference type="Pfam" id="PF22437">
    <property type="entry name" value="DBF4_BRCT"/>
    <property type="match status" value="1"/>
</dbReference>
<dbReference type="Pfam" id="PF08630">
    <property type="entry name" value="Dfp1_Him1_M"/>
    <property type="match status" value="1"/>
</dbReference>
<evidence type="ECO:0000313" key="8">
    <source>
        <dbReference type="Proteomes" id="UP000509704"/>
    </source>
</evidence>
<dbReference type="Gene3D" id="3.40.50.10190">
    <property type="entry name" value="BRCT domain"/>
    <property type="match status" value="1"/>
</dbReference>
<evidence type="ECO:0000256" key="4">
    <source>
        <dbReference type="PROSITE-ProRule" id="PRU00600"/>
    </source>
</evidence>
<dbReference type="GO" id="GO:1901987">
    <property type="term" value="P:regulation of cell cycle phase transition"/>
    <property type="evidence" value="ECO:0007669"/>
    <property type="project" value="TreeGrafter"/>
</dbReference>
<dbReference type="Pfam" id="PF07535">
    <property type="entry name" value="zf-DBF"/>
    <property type="match status" value="1"/>
</dbReference>
<name>A0A7H9AVK8_ZYGMR</name>
<gene>
    <name evidence="7" type="ORF">HG535_0A03390</name>
</gene>
<dbReference type="InterPro" id="IPR051590">
    <property type="entry name" value="Replication_Regulatory_Kinase"/>
</dbReference>
<dbReference type="InterPro" id="IPR055116">
    <property type="entry name" value="DBF4_BRCT"/>
</dbReference>
<dbReference type="OrthoDB" id="21380at2759"/>
<dbReference type="EMBL" id="CP058604">
    <property type="protein sequence ID" value="QLG70400.1"/>
    <property type="molecule type" value="Genomic_DNA"/>
</dbReference>
<feature type="region of interest" description="Disordered" evidence="5">
    <location>
        <begin position="378"/>
        <end position="412"/>
    </location>
</feature>
<dbReference type="Proteomes" id="UP000509704">
    <property type="component" value="Chromosome 1"/>
</dbReference>
<evidence type="ECO:0000259" key="6">
    <source>
        <dbReference type="PROSITE" id="PS51265"/>
    </source>
</evidence>
<dbReference type="SMART" id="SM00586">
    <property type="entry name" value="ZnF_DBF"/>
    <property type="match status" value="1"/>
</dbReference>
<dbReference type="RefSeq" id="XP_037142128.1">
    <property type="nucleotide sequence ID" value="XM_037286233.1"/>
</dbReference>
<dbReference type="FunFam" id="6.10.250.3410:FF:000001">
    <property type="entry name" value="Protein DBF4 homolog A"/>
    <property type="match status" value="1"/>
</dbReference>
<dbReference type="PROSITE" id="PS51265">
    <property type="entry name" value="ZF_DBF4"/>
    <property type="match status" value="1"/>
</dbReference>
<evidence type="ECO:0000256" key="1">
    <source>
        <dbReference type="ARBA" id="ARBA00022723"/>
    </source>
</evidence>
<keyword evidence="8" id="KW-1185">Reference proteome</keyword>
<reference evidence="7 8" key="1">
    <citation type="submission" date="2020-07" db="EMBL/GenBank/DDBJ databases">
        <title>The yeast mating-type switching endonuclease HO is a domesticated member of an unorthodox homing genetic element family.</title>
        <authorList>
            <person name="Coughlan A.Y."/>
            <person name="Lombardi L."/>
            <person name="Braun-Galleani S."/>
            <person name="Martos A.R."/>
            <person name="Galeote V."/>
            <person name="Bigey F."/>
            <person name="Dequin S."/>
            <person name="Byrne K.P."/>
            <person name="Wolfe K.H."/>
        </authorList>
    </citation>
    <scope>NUCLEOTIDE SEQUENCE [LARGE SCALE GENOMIC DNA]</scope>
    <source>
        <strain evidence="7 8">NRRL Y-6702</strain>
    </source>
</reference>
<feature type="compositionally biased region" description="Polar residues" evidence="5">
    <location>
        <begin position="394"/>
        <end position="412"/>
    </location>
</feature>
<dbReference type="GO" id="GO:0031431">
    <property type="term" value="C:Dbf4-dependent protein kinase complex"/>
    <property type="evidence" value="ECO:0007669"/>
    <property type="project" value="TreeGrafter"/>
</dbReference>
<dbReference type="KEGG" id="zmk:HG535_0A03390"/>
<accession>A0A7H9AVK8</accession>
<dbReference type="PANTHER" id="PTHR15375">
    <property type="entry name" value="ACTIVATOR OF S-PHASE KINASE-RELATED"/>
    <property type="match status" value="1"/>
</dbReference>
<keyword evidence="3" id="KW-0862">Zinc</keyword>
<organism evidence="7 8">
    <name type="scientific">Zygotorulaspora mrakii</name>
    <name type="common">Zygosaccharomyces mrakii</name>
    <dbReference type="NCBI Taxonomy" id="42260"/>
    <lineage>
        <taxon>Eukaryota</taxon>
        <taxon>Fungi</taxon>
        <taxon>Dikarya</taxon>
        <taxon>Ascomycota</taxon>
        <taxon>Saccharomycotina</taxon>
        <taxon>Saccharomycetes</taxon>
        <taxon>Saccharomycetales</taxon>
        <taxon>Saccharomycetaceae</taxon>
        <taxon>Zygotorulaspora</taxon>
    </lineage>
</organism>
<dbReference type="InterPro" id="IPR038545">
    <property type="entry name" value="Znf_DBF_sf"/>
</dbReference>
<dbReference type="GO" id="GO:0010571">
    <property type="term" value="P:positive regulation of nuclear cell cycle DNA replication"/>
    <property type="evidence" value="ECO:0007669"/>
    <property type="project" value="TreeGrafter"/>
</dbReference>
<dbReference type="InterPro" id="IPR036420">
    <property type="entry name" value="BRCT_dom_sf"/>
</dbReference>
<evidence type="ECO:0000313" key="7">
    <source>
        <dbReference type="EMBL" id="QLG70400.1"/>
    </source>
</evidence>
<dbReference type="AlphaFoldDB" id="A0A7H9AVK8"/>
<dbReference type="GeneID" id="59234036"/>
<dbReference type="Gene3D" id="6.10.250.3410">
    <property type="entry name" value="DBF zinc finger"/>
    <property type="match status" value="1"/>
</dbReference>
<dbReference type="GO" id="GO:0043539">
    <property type="term" value="F:protein serine/threonine kinase activator activity"/>
    <property type="evidence" value="ECO:0007669"/>
    <property type="project" value="TreeGrafter"/>
</dbReference>
<feature type="domain" description="DBF4-type" evidence="6">
    <location>
        <begin position="544"/>
        <end position="593"/>
    </location>
</feature>
<evidence type="ECO:0000256" key="2">
    <source>
        <dbReference type="ARBA" id="ARBA00022771"/>
    </source>
</evidence>
<evidence type="ECO:0000256" key="5">
    <source>
        <dbReference type="SAM" id="MobiDB-lite"/>
    </source>
</evidence>
<evidence type="ECO:0000256" key="3">
    <source>
        <dbReference type="ARBA" id="ARBA00022833"/>
    </source>
</evidence>
<keyword evidence="1" id="KW-0479">Metal-binding</keyword>
<protein>
    <recommendedName>
        <fullName evidence="6">DBF4-type domain-containing protein</fullName>
    </recommendedName>
</protein>
<proteinExistence type="predicted"/>
<keyword evidence="2 4" id="KW-0863">Zinc-finger</keyword>
<dbReference type="GO" id="GO:0008270">
    <property type="term" value="F:zinc ion binding"/>
    <property type="evidence" value="ECO:0007669"/>
    <property type="project" value="UniProtKB-KW"/>
</dbReference>